<dbReference type="PANTHER" id="PTHR48471">
    <property type="entry name" value="DDE TNP4 DOMAIN-CONTAINING PROTEIN"/>
    <property type="match status" value="1"/>
</dbReference>
<feature type="non-terminal residue" evidence="1">
    <location>
        <position position="1"/>
    </location>
</feature>
<name>G4ZSV8_PHYSP</name>
<organism evidence="1 2">
    <name type="scientific">Phytophthora sojae (strain P6497)</name>
    <name type="common">Soybean stem and root rot agent</name>
    <name type="synonym">Phytophthora megasperma f. sp. glycines</name>
    <dbReference type="NCBI Taxonomy" id="1094619"/>
    <lineage>
        <taxon>Eukaryota</taxon>
        <taxon>Sar</taxon>
        <taxon>Stramenopiles</taxon>
        <taxon>Oomycota</taxon>
        <taxon>Peronosporomycetes</taxon>
        <taxon>Peronosporales</taxon>
        <taxon>Peronosporaceae</taxon>
        <taxon>Phytophthora</taxon>
    </lineage>
</organism>
<dbReference type="RefSeq" id="XP_009530472.1">
    <property type="nucleotide sequence ID" value="XM_009532177.1"/>
</dbReference>
<evidence type="ECO:0000313" key="2">
    <source>
        <dbReference type="Proteomes" id="UP000002640"/>
    </source>
</evidence>
<evidence type="ECO:0000313" key="1">
    <source>
        <dbReference type="EMBL" id="EGZ13043.1"/>
    </source>
</evidence>
<dbReference type="OMA" id="RYGTDIN"/>
<accession>G4ZSV8</accession>
<dbReference type="EMBL" id="JH159156">
    <property type="protein sequence ID" value="EGZ13043.1"/>
    <property type="molecule type" value="Genomic_DNA"/>
</dbReference>
<dbReference type="GeneID" id="20640391"/>
<proteinExistence type="predicted"/>
<dbReference type="KEGG" id="psoj:PHYSODRAFT_286535"/>
<keyword evidence="2" id="KW-1185">Reference proteome</keyword>
<dbReference type="InParanoid" id="G4ZSV8"/>
<sequence>RHYLTAQCLDMPCDSAWMVLYRYGTDINFVNPPALPSTSSFHQLLRRFTSYYHIPRARSRGRPLKLRYHH</sequence>
<dbReference type="Proteomes" id="UP000002640">
    <property type="component" value="Unassembled WGS sequence"/>
</dbReference>
<gene>
    <name evidence="1" type="ORF">PHYSODRAFT_286535</name>
</gene>
<dbReference type="AlphaFoldDB" id="G4ZSV8"/>
<dbReference type="PANTHER" id="PTHR48471:SF1">
    <property type="entry name" value="DDE TNP4 DOMAIN-CONTAINING PROTEIN"/>
    <property type="match status" value="1"/>
</dbReference>
<reference evidence="1 2" key="1">
    <citation type="journal article" date="2006" name="Science">
        <title>Phytophthora genome sequences uncover evolutionary origins and mechanisms of pathogenesis.</title>
        <authorList>
            <person name="Tyler B.M."/>
            <person name="Tripathy S."/>
            <person name="Zhang X."/>
            <person name="Dehal P."/>
            <person name="Jiang R.H."/>
            <person name="Aerts A."/>
            <person name="Arredondo F.D."/>
            <person name="Baxter L."/>
            <person name="Bensasson D."/>
            <person name="Beynon J.L."/>
            <person name="Chapman J."/>
            <person name="Damasceno C.M."/>
            <person name="Dorrance A.E."/>
            <person name="Dou D."/>
            <person name="Dickerman A.W."/>
            <person name="Dubchak I.L."/>
            <person name="Garbelotto M."/>
            <person name="Gijzen M."/>
            <person name="Gordon S.G."/>
            <person name="Govers F."/>
            <person name="Grunwald N.J."/>
            <person name="Huang W."/>
            <person name="Ivors K.L."/>
            <person name="Jones R.W."/>
            <person name="Kamoun S."/>
            <person name="Krampis K."/>
            <person name="Lamour K.H."/>
            <person name="Lee M.K."/>
            <person name="McDonald W.H."/>
            <person name="Medina M."/>
            <person name="Meijer H.J."/>
            <person name="Nordberg E.K."/>
            <person name="Maclean D.J."/>
            <person name="Ospina-Giraldo M.D."/>
            <person name="Morris P.F."/>
            <person name="Phuntumart V."/>
            <person name="Putnam N.H."/>
            <person name="Rash S."/>
            <person name="Rose J.K."/>
            <person name="Sakihama Y."/>
            <person name="Salamov A.A."/>
            <person name="Savidor A."/>
            <person name="Scheuring C.F."/>
            <person name="Smith B.M."/>
            <person name="Sobral B.W."/>
            <person name="Terry A."/>
            <person name="Torto-Alalibo T.A."/>
            <person name="Win J."/>
            <person name="Xu Z."/>
            <person name="Zhang H."/>
            <person name="Grigoriev I.V."/>
            <person name="Rokhsar D.S."/>
            <person name="Boore J.L."/>
        </authorList>
    </citation>
    <scope>NUCLEOTIDE SEQUENCE [LARGE SCALE GENOMIC DNA]</scope>
    <source>
        <strain evidence="1 2">P6497</strain>
    </source>
</reference>
<protein>
    <submittedName>
        <fullName evidence="1">Uncharacterized protein</fullName>
    </submittedName>
</protein>